<dbReference type="PRINTS" id="PR00987">
    <property type="entry name" value="TRNASYNTHGLU"/>
</dbReference>
<evidence type="ECO:0000256" key="5">
    <source>
        <dbReference type="ARBA" id="ARBA00022917"/>
    </source>
</evidence>
<evidence type="ECO:0000256" key="1">
    <source>
        <dbReference type="ARBA" id="ARBA00007894"/>
    </source>
</evidence>
<dbReference type="EC" id="6.1.1.-" evidence="9"/>
<keyword evidence="5 7" id="KW-0648">Protein biosynthesis</keyword>
<dbReference type="SUPFAM" id="SSF52374">
    <property type="entry name" value="Nucleotidylyl transferase"/>
    <property type="match status" value="1"/>
</dbReference>
<dbReference type="InterPro" id="IPR020058">
    <property type="entry name" value="Glu/Gln-tRNA-synth_Ib_cat-dom"/>
</dbReference>
<keyword evidence="3 7" id="KW-0547">Nucleotide-binding</keyword>
<dbReference type="InterPro" id="IPR049940">
    <property type="entry name" value="GluQ/Sye"/>
</dbReference>
<dbReference type="GO" id="GO:0006424">
    <property type="term" value="P:glutamyl-tRNA aminoacylation"/>
    <property type="evidence" value="ECO:0007669"/>
    <property type="project" value="TreeGrafter"/>
</dbReference>
<dbReference type="RefSeq" id="WP_193112603.1">
    <property type="nucleotide sequence ID" value="NZ_CP041165.1"/>
</dbReference>
<evidence type="ECO:0000313" key="9">
    <source>
        <dbReference type="EMBL" id="QOP41288.1"/>
    </source>
</evidence>
<dbReference type="Gene3D" id="3.40.50.620">
    <property type="entry name" value="HUPs"/>
    <property type="match status" value="1"/>
</dbReference>
<gene>
    <name evidence="9" type="ORF">FJR03_05840</name>
</gene>
<name>A0A7M1AXI7_9BACT</name>
<dbReference type="AlphaFoldDB" id="A0A7M1AXI7"/>
<evidence type="ECO:0000256" key="4">
    <source>
        <dbReference type="ARBA" id="ARBA00022840"/>
    </source>
</evidence>
<proteinExistence type="inferred from homology"/>
<evidence type="ECO:0000256" key="2">
    <source>
        <dbReference type="ARBA" id="ARBA00022598"/>
    </source>
</evidence>
<reference evidence="9 10" key="1">
    <citation type="submission" date="2019-06" db="EMBL/GenBank/DDBJ databases">
        <title>Sulfurimonas gotlandica sp. nov., a chemoautotrophic and psychrotolerant epsilonproteobacterium isolated from a pelagic redoxcline, and an emended description of the genus Sulfurimonas.</title>
        <authorList>
            <person name="Wang S."/>
            <person name="Jiang L."/>
            <person name="Shao Z."/>
        </authorList>
    </citation>
    <scope>NUCLEOTIDE SEQUENCE [LARGE SCALE GENOMIC DNA]</scope>
    <source>
        <strain evidence="9 10">B2</strain>
    </source>
</reference>
<dbReference type="GO" id="GO:0004818">
    <property type="term" value="F:glutamate-tRNA ligase activity"/>
    <property type="evidence" value="ECO:0007669"/>
    <property type="project" value="TreeGrafter"/>
</dbReference>
<keyword evidence="2 7" id="KW-0436">Ligase</keyword>
<keyword evidence="6 7" id="KW-0030">Aminoacyl-tRNA synthetase</keyword>
<evidence type="ECO:0000313" key="10">
    <source>
        <dbReference type="Proteomes" id="UP000593910"/>
    </source>
</evidence>
<evidence type="ECO:0000256" key="3">
    <source>
        <dbReference type="ARBA" id="ARBA00022741"/>
    </source>
</evidence>
<evidence type="ECO:0000259" key="8">
    <source>
        <dbReference type="Pfam" id="PF00749"/>
    </source>
</evidence>
<accession>A0A7M1AXI7</accession>
<dbReference type="GO" id="GO:0005524">
    <property type="term" value="F:ATP binding"/>
    <property type="evidence" value="ECO:0007669"/>
    <property type="project" value="UniProtKB-KW"/>
</dbReference>
<dbReference type="KEGG" id="smax:FJR03_05840"/>
<dbReference type="Proteomes" id="UP000593910">
    <property type="component" value="Chromosome"/>
</dbReference>
<keyword evidence="10" id="KW-1185">Reference proteome</keyword>
<dbReference type="PANTHER" id="PTHR43311">
    <property type="entry name" value="GLUTAMATE--TRNA LIGASE"/>
    <property type="match status" value="1"/>
</dbReference>
<dbReference type="InterPro" id="IPR008925">
    <property type="entry name" value="aa_tRNA-synth_I_cd-bd_sf"/>
</dbReference>
<dbReference type="GO" id="GO:0005829">
    <property type="term" value="C:cytosol"/>
    <property type="evidence" value="ECO:0007669"/>
    <property type="project" value="TreeGrafter"/>
</dbReference>
<dbReference type="InterPro" id="IPR000924">
    <property type="entry name" value="Glu/Gln-tRNA-synth"/>
</dbReference>
<feature type="domain" description="Glutamyl/glutaminyl-tRNA synthetase class Ib catalytic" evidence="8">
    <location>
        <begin position="3"/>
        <end position="231"/>
    </location>
</feature>
<sequence>MLRFAFSPTRDMELGDLRVALINFIVAQQRKENLIVRVDDTSTRNNIEGKDKEYLDILDLFGIRYTQTIHESQNFRFHSAMALQLMHEKKAFSCFCSPDWIQSKMDEAEAANKPYLYDDACANLPAELVIDNTNPFTVRIHRPKKDITVTDAIQGELTFKADTIDSFMILKQDKTPMADFASAVDDMLNDISLVIQDQDHIESAPKQIYVRDALQYDKKVEYAHIPPLTGDDIPSVTSLLEQGYLPEAIVNYLISMDLEEAVEQFDLTKLSPLPVVFDLEKLKEINKQQLKKMDAKELSRYVGFADAEIGELARLYVDEVETTRGLKTKIAPIFEKRDVPSELQEDYDKIVASVKNAPHFEEFNDIKNYIVEQTGLTEEKILKPLRVLLSNAQQGPDLAEIYKYIKNYLGEFV</sequence>
<organism evidence="9 10">
    <name type="scientific">Sulfurimonas marina</name>
    <dbReference type="NCBI Taxonomy" id="2590551"/>
    <lineage>
        <taxon>Bacteria</taxon>
        <taxon>Pseudomonadati</taxon>
        <taxon>Campylobacterota</taxon>
        <taxon>Epsilonproteobacteria</taxon>
        <taxon>Campylobacterales</taxon>
        <taxon>Sulfurimonadaceae</taxon>
        <taxon>Sulfurimonas</taxon>
    </lineage>
</organism>
<comment type="similarity">
    <text evidence="1">Belongs to the class-I aminoacyl-tRNA synthetase family. Glutamate--tRNA ligase type 1 subfamily.</text>
</comment>
<dbReference type="PANTHER" id="PTHR43311:SF2">
    <property type="entry name" value="GLUTAMATE--TRNA LIGASE, MITOCHONDRIAL-RELATED"/>
    <property type="match status" value="1"/>
</dbReference>
<dbReference type="SUPFAM" id="SSF48163">
    <property type="entry name" value="An anticodon-binding domain of class I aminoacyl-tRNA synthetases"/>
    <property type="match status" value="1"/>
</dbReference>
<dbReference type="InterPro" id="IPR014729">
    <property type="entry name" value="Rossmann-like_a/b/a_fold"/>
</dbReference>
<evidence type="ECO:0000256" key="6">
    <source>
        <dbReference type="ARBA" id="ARBA00023146"/>
    </source>
</evidence>
<dbReference type="EMBL" id="CP041165">
    <property type="protein sequence ID" value="QOP41288.1"/>
    <property type="molecule type" value="Genomic_DNA"/>
</dbReference>
<evidence type="ECO:0000256" key="7">
    <source>
        <dbReference type="RuleBase" id="RU363037"/>
    </source>
</evidence>
<dbReference type="Pfam" id="PF00749">
    <property type="entry name" value="tRNA-synt_1c"/>
    <property type="match status" value="1"/>
</dbReference>
<dbReference type="GO" id="GO:0000049">
    <property type="term" value="F:tRNA binding"/>
    <property type="evidence" value="ECO:0007669"/>
    <property type="project" value="InterPro"/>
</dbReference>
<protein>
    <submittedName>
        <fullName evidence="9">Glutamate--tRNA ligase</fullName>
        <ecNumber evidence="9">6.1.1.-</ecNumber>
    </submittedName>
</protein>
<keyword evidence="4 7" id="KW-0067">ATP-binding</keyword>